<dbReference type="Gene3D" id="1.10.510.10">
    <property type="entry name" value="Transferase(Phosphotransferase) domain 1"/>
    <property type="match status" value="1"/>
</dbReference>
<reference evidence="2 3" key="1">
    <citation type="journal article" date="2016" name="Mol. Biol. Evol.">
        <title>Comparative Genomics of Early-Diverging Mushroom-Forming Fungi Provides Insights into the Origins of Lignocellulose Decay Capabilities.</title>
        <authorList>
            <person name="Nagy L.G."/>
            <person name="Riley R."/>
            <person name="Tritt A."/>
            <person name="Adam C."/>
            <person name="Daum C."/>
            <person name="Floudas D."/>
            <person name="Sun H."/>
            <person name="Yadav J.S."/>
            <person name="Pangilinan J."/>
            <person name="Larsson K.H."/>
            <person name="Matsuura K."/>
            <person name="Barry K."/>
            <person name="Labutti K."/>
            <person name="Kuo R."/>
            <person name="Ohm R.A."/>
            <person name="Bhattacharya S.S."/>
            <person name="Shirouzu T."/>
            <person name="Yoshinaga Y."/>
            <person name="Martin F.M."/>
            <person name="Grigoriev I.V."/>
            <person name="Hibbett D.S."/>
        </authorList>
    </citation>
    <scope>NUCLEOTIDE SEQUENCE [LARGE SCALE GENOMIC DNA]</scope>
    <source>
        <strain evidence="2 3">CBS 109695</strain>
    </source>
</reference>
<dbReference type="OrthoDB" id="10261027at2759"/>
<dbReference type="GO" id="GO:0004674">
    <property type="term" value="F:protein serine/threonine kinase activity"/>
    <property type="evidence" value="ECO:0007669"/>
    <property type="project" value="TreeGrafter"/>
</dbReference>
<protein>
    <submittedName>
        <fullName evidence="2">Kinase-like protein</fullName>
    </submittedName>
</protein>
<evidence type="ECO:0000259" key="1">
    <source>
        <dbReference type="PROSITE" id="PS50011"/>
    </source>
</evidence>
<accession>A0A166TF76</accession>
<evidence type="ECO:0000313" key="2">
    <source>
        <dbReference type="EMBL" id="KZP30555.1"/>
    </source>
</evidence>
<dbReference type="EMBL" id="KV417493">
    <property type="protein sequence ID" value="KZP30555.1"/>
    <property type="molecule type" value="Genomic_DNA"/>
</dbReference>
<dbReference type="PROSITE" id="PS00108">
    <property type="entry name" value="PROTEIN_KINASE_ST"/>
    <property type="match status" value="1"/>
</dbReference>
<dbReference type="PROSITE" id="PS50011">
    <property type="entry name" value="PROTEIN_KINASE_DOM"/>
    <property type="match status" value="1"/>
</dbReference>
<dbReference type="Pfam" id="PF07714">
    <property type="entry name" value="PK_Tyr_Ser-Thr"/>
    <property type="match status" value="1"/>
</dbReference>
<dbReference type="InterPro" id="IPR011009">
    <property type="entry name" value="Kinase-like_dom_sf"/>
</dbReference>
<feature type="non-terminal residue" evidence="2">
    <location>
        <position position="1"/>
    </location>
</feature>
<dbReference type="PANTHER" id="PTHR44329:SF214">
    <property type="entry name" value="PROTEIN KINASE DOMAIN-CONTAINING PROTEIN"/>
    <property type="match status" value="1"/>
</dbReference>
<dbReference type="STRING" id="436010.A0A166TF76"/>
<proteinExistence type="predicted"/>
<gene>
    <name evidence="2" type="ORF">FIBSPDRAFT_712529</name>
</gene>
<evidence type="ECO:0000313" key="3">
    <source>
        <dbReference type="Proteomes" id="UP000076532"/>
    </source>
</evidence>
<dbReference type="PANTHER" id="PTHR44329">
    <property type="entry name" value="SERINE/THREONINE-PROTEIN KINASE TNNI3K-RELATED"/>
    <property type="match status" value="1"/>
</dbReference>
<dbReference type="InterPro" id="IPR008271">
    <property type="entry name" value="Ser/Thr_kinase_AS"/>
</dbReference>
<dbReference type="SUPFAM" id="SSF56112">
    <property type="entry name" value="Protein kinase-like (PK-like)"/>
    <property type="match status" value="1"/>
</dbReference>
<dbReference type="InterPro" id="IPR000719">
    <property type="entry name" value="Prot_kinase_dom"/>
</dbReference>
<dbReference type="InterPro" id="IPR051681">
    <property type="entry name" value="Ser/Thr_Kinases-Pseudokinases"/>
</dbReference>
<organism evidence="2 3">
    <name type="scientific">Athelia psychrophila</name>
    <dbReference type="NCBI Taxonomy" id="1759441"/>
    <lineage>
        <taxon>Eukaryota</taxon>
        <taxon>Fungi</taxon>
        <taxon>Dikarya</taxon>
        <taxon>Basidiomycota</taxon>
        <taxon>Agaricomycotina</taxon>
        <taxon>Agaricomycetes</taxon>
        <taxon>Agaricomycetidae</taxon>
        <taxon>Atheliales</taxon>
        <taxon>Atheliaceae</taxon>
        <taxon>Athelia</taxon>
    </lineage>
</organism>
<dbReference type="InterPro" id="IPR001245">
    <property type="entry name" value="Ser-Thr/Tyr_kinase_cat_dom"/>
</dbReference>
<sequence length="203" mass="23044">WSKIRHPNILQFLGANVWDDRPFIVMPYLAYGNARSYIQAHPQCNRIKILHGVSLGLVHLHSQEIVHGDLKALNVLIDDSHKAVLCDFGLSRAKADATSRTVHTAPALIVGSRNWMAPERILGGSLNKQCDIYAFGMTLFEVFTDEIPLGHIDYGDFYELVIQRDLRPERPEDAKIKRRGLSDAMWDLAQRCWKKSANERPTA</sequence>
<dbReference type="Proteomes" id="UP000076532">
    <property type="component" value="Unassembled WGS sequence"/>
</dbReference>
<dbReference type="AlphaFoldDB" id="A0A166TF76"/>
<feature type="non-terminal residue" evidence="2">
    <location>
        <position position="203"/>
    </location>
</feature>
<name>A0A166TF76_9AGAM</name>
<dbReference type="GO" id="GO:0005524">
    <property type="term" value="F:ATP binding"/>
    <property type="evidence" value="ECO:0007669"/>
    <property type="project" value="InterPro"/>
</dbReference>
<keyword evidence="3" id="KW-1185">Reference proteome</keyword>
<dbReference type="SMART" id="SM00220">
    <property type="entry name" value="S_TKc"/>
    <property type="match status" value="1"/>
</dbReference>
<feature type="domain" description="Protein kinase" evidence="1">
    <location>
        <begin position="1"/>
        <end position="203"/>
    </location>
</feature>